<sequence>MLDEKRESDEPVVRGLFHDEYPVTVPPPPEVRIYGADTLTARRAKACYERRVAFDTVPPDIIVTTPDVYTTYLYVFTNVEPVRSRVHYPYRLRLLPFSPAPWPGWELPYDFGDIISAKSEASFAATMAEAEQEGRLWPEDKTPSTLIIVRGQFMDKPERLESFNLLAMSMHDVESHDIAFVYDTSIDVTPERLEELSVSYPWAFGPKSKVIRRGSDIRALFSECMPKLNLDTLPFTLAGSPGWVFSTETYIPFIFGCAPDSTYEIELFEREYDLFWTLELDVTFTGADPWTDFFKRVDLDVVDHGTGLRLDKPVDLITIKPLRTTAKDGAYLYHNTYIDGPMFRYAQLIVVQRASRALLERIWADAVDCGFAGYCEQSLPTACGFWDDCYAASLSPHTNPNMIFSPYQCAVQVMQRALDEITQASQGVPADQVANIERADPDQCADAARYHSDYAVWLHKSEGYSRDHAISLRKAWYDLHNVPEDKRYDVGTLE</sequence>
<accession>A0A0L0DC58</accession>
<gene>
    <name evidence="1" type="ORF">AMSG_05926</name>
</gene>
<dbReference type="AlphaFoldDB" id="A0A0L0DC58"/>
<dbReference type="Proteomes" id="UP000054408">
    <property type="component" value="Unassembled WGS sequence"/>
</dbReference>
<keyword evidence="2" id="KW-1185">Reference proteome</keyword>
<reference evidence="1 2" key="1">
    <citation type="submission" date="2010-05" db="EMBL/GenBank/DDBJ databases">
        <title>The Genome Sequence of Thecamonas trahens ATCC 50062.</title>
        <authorList>
            <consortium name="The Broad Institute Genome Sequencing Platform"/>
            <person name="Russ C."/>
            <person name="Cuomo C."/>
            <person name="Shea T."/>
            <person name="Young S.K."/>
            <person name="Zeng Q."/>
            <person name="Koehrsen M."/>
            <person name="Haas B."/>
            <person name="Borodovsky M."/>
            <person name="Guigo R."/>
            <person name="Alvarado L."/>
            <person name="Berlin A."/>
            <person name="Bochicchio J."/>
            <person name="Borenstein D."/>
            <person name="Chapman S."/>
            <person name="Chen Z."/>
            <person name="Freedman E."/>
            <person name="Gellesch M."/>
            <person name="Goldberg J."/>
            <person name="Griggs A."/>
            <person name="Gujja S."/>
            <person name="Heilman E."/>
            <person name="Heiman D."/>
            <person name="Hepburn T."/>
            <person name="Howarth C."/>
            <person name="Jen D."/>
            <person name="Larson L."/>
            <person name="Mehta T."/>
            <person name="Park D."/>
            <person name="Pearson M."/>
            <person name="Roberts A."/>
            <person name="Saif S."/>
            <person name="Shenoy N."/>
            <person name="Sisk P."/>
            <person name="Stolte C."/>
            <person name="Sykes S."/>
            <person name="Thomson T."/>
            <person name="Walk T."/>
            <person name="White J."/>
            <person name="Yandava C."/>
            <person name="Burger G."/>
            <person name="Gray M.W."/>
            <person name="Holland P.W.H."/>
            <person name="King N."/>
            <person name="Lang F.B.F."/>
            <person name="Roger A.J."/>
            <person name="Ruiz-Trillo I."/>
            <person name="Lander E."/>
            <person name="Nusbaum C."/>
        </authorList>
    </citation>
    <scope>NUCLEOTIDE SEQUENCE [LARGE SCALE GENOMIC DNA]</scope>
    <source>
        <strain evidence="1 2">ATCC 50062</strain>
    </source>
</reference>
<dbReference type="RefSeq" id="XP_013757464.1">
    <property type="nucleotide sequence ID" value="XM_013902010.1"/>
</dbReference>
<proteinExistence type="predicted"/>
<organism evidence="1 2">
    <name type="scientific">Thecamonas trahens ATCC 50062</name>
    <dbReference type="NCBI Taxonomy" id="461836"/>
    <lineage>
        <taxon>Eukaryota</taxon>
        <taxon>Apusozoa</taxon>
        <taxon>Apusomonadida</taxon>
        <taxon>Apusomonadidae</taxon>
        <taxon>Thecamonas</taxon>
    </lineage>
</organism>
<name>A0A0L0DC58_THETB</name>
<evidence type="ECO:0000313" key="2">
    <source>
        <dbReference type="Proteomes" id="UP000054408"/>
    </source>
</evidence>
<dbReference type="GeneID" id="25565222"/>
<evidence type="ECO:0000313" key="1">
    <source>
        <dbReference type="EMBL" id="KNC49666.1"/>
    </source>
</evidence>
<protein>
    <submittedName>
        <fullName evidence="1">Uncharacterized protein</fullName>
    </submittedName>
</protein>
<dbReference type="EMBL" id="GL349457">
    <property type="protein sequence ID" value="KNC49666.1"/>
    <property type="molecule type" value="Genomic_DNA"/>
</dbReference>